<gene>
    <name evidence="2" type="ORF">PARMNEM_LOCUS8421</name>
</gene>
<dbReference type="Proteomes" id="UP001314205">
    <property type="component" value="Unassembled WGS sequence"/>
</dbReference>
<sequence>MTDDIQKDAANLKTFSGTLKIHQDKGNNIKAWRAQRILALIPPSDSEPSDVENDENNEDGVLSLDDSSSCRTLSPGLEEFLNGFDDDFEEELASLSL</sequence>
<evidence type="ECO:0000313" key="3">
    <source>
        <dbReference type="Proteomes" id="UP001314205"/>
    </source>
</evidence>
<evidence type="ECO:0000256" key="1">
    <source>
        <dbReference type="SAM" id="MobiDB-lite"/>
    </source>
</evidence>
<comment type="caution">
    <text evidence="2">The sequence shown here is derived from an EMBL/GenBank/DDBJ whole genome shotgun (WGS) entry which is preliminary data.</text>
</comment>
<accession>A0AAV1KY40</accession>
<dbReference type="AlphaFoldDB" id="A0AAV1KY40"/>
<proteinExistence type="predicted"/>
<feature type="compositionally biased region" description="Acidic residues" evidence="1">
    <location>
        <begin position="47"/>
        <end position="58"/>
    </location>
</feature>
<feature type="region of interest" description="Disordered" evidence="1">
    <location>
        <begin position="43"/>
        <end position="68"/>
    </location>
</feature>
<organism evidence="2 3">
    <name type="scientific">Parnassius mnemosyne</name>
    <name type="common">clouded apollo</name>
    <dbReference type="NCBI Taxonomy" id="213953"/>
    <lineage>
        <taxon>Eukaryota</taxon>
        <taxon>Metazoa</taxon>
        <taxon>Ecdysozoa</taxon>
        <taxon>Arthropoda</taxon>
        <taxon>Hexapoda</taxon>
        <taxon>Insecta</taxon>
        <taxon>Pterygota</taxon>
        <taxon>Neoptera</taxon>
        <taxon>Endopterygota</taxon>
        <taxon>Lepidoptera</taxon>
        <taxon>Glossata</taxon>
        <taxon>Ditrysia</taxon>
        <taxon>Papilionoidea</taxon>
        <taxon>Papilionidae</taxon>
        <taxon>Parnassiinae</taxon>
        <taxon>Parnassini</taxon>
        <taxon>Parnassius</taxon>
        <taxon>Driopa</taxon>
    </lineage>
</organism>
<evidence type="ECO:0000313" key="2">
    <source>
        <dbReference type="EMBL" id="CAK1587670.1"/>
    </source>
</evidence>
<name>A0AAV1KY40_9NEOP</name>
<dbReference type="EMBL" id="CAVLGL010000082">
    <property type="protein sequence ID" value="CAK1587670.1"/>
    <property type="molecule type" value="Genomic_DNA"/>
</dbReference>
<protein>
    <submittedName>
        <fullName evidence="2">Uncharacterized protein</fullName>
    </submittedName>
</protein>
<keyword evidence="3" id="KW-1185">Reference proteome</keyword>
<reference evidence="2 3" key="1">
    <citation type="submission" date="2023-11" db="EMBL/GenBank/DDBJ databases">
        <authorList>
            <person name="Hedman E."/>
            <person name="Englund M."/>
            <person name="Stromberg M."/>
            <person name="Nyberg Akerstrom W."/>
            <person name="Nylinder S."/>
            <person name="Jareborg N."/>
            <person name="Kallberg Y."/>
            <person name="Kronander E."/>
        </authorList>
    </citation>
    <scope>NUCLEOTIDE SEQUENCE [LARGE SCALE GENOMIC DNA]</scope>
</reference>